<evidence type="ECO:0000256" key="1">
    <source>
        <dbReference type="ARBA" id="ARBA00001946"/>
    </source>
</evidence>
<dbReference type="EMBL" id="AGBW02011818">
    <property type="protein sequence ID" value="OWR46099.1"/>
    <property type="molecule type" value="Genomic_DNA"/>
</dbReference>
<dbReference type="InterPro" id="IPR038887">
    <property type="entry name" value="Nus1/NgBR"/>
</dbReference>
<keyword evidence="7" id="KW-0812">Transmembrane</keyword>
<keyword evidence="13" id="KW-0675">Receptor</keyword>
<evidence type="ECO:0000256" key="7">
    <source>
        <dbReference type="ARBA" id="ARBA00022692"/>
    </source>
</evidence>
<proteinExistence type="inferred from homology"/>
<comment type="subcellular location">
    <subcellularLocation>
        <location evidence="2">Endoplasmic reticulum membrane</location>
    </subcellularLocation>
</comment>
<comment type="caution">
    <text evidence="13">The sequence shown here is derived from an EMBL/GenBank/DDBJ whole genome shotgun (WGS) entry which is preliminary data.</text>
</comment>
<evidence type="ECO:0000256" key="12">
    <source>
        <dbReference type="ARBA" id="ARBA00047353"/>
    </source>
</evidence>
<dbReference type="FunCoup" id="A0A212EX81">
    <property type="interactions" value="1192"/>
</dbReference>
<dbReference type="EC" id="2.5.1.87" evidence="5"/>
<keyword evidence="11" id="KW-0472">Membrane</keyword>
<dbReference type="SUPFAM" id="SSF64005">
    <property type="entry name" value="Undecaprenyl diphosphate synthase"/>
    <property type="match status" value="1"/>
</dbReference>
<protein>
    <recommendedName>
        <fullName evidence="5">ditrans,polycis-polyprenyl diphosphate synthase [(2E,6E)-farnesyldiphosphate specific]</fullName>
        <ecNumber evidence="5">2.5.1.87</ecNumber>
    </recommendedName>
</protein>
<evidence type="ECO:0000256" key="5">
    <source>
        <dbReference type="ARBA" id="ARBA00012596"/>
    </source>
</evidence>
<evidence type="ECO:0000256" key="2">
    <source>
        <dbReference type="ARBA" id="ARBA00004586"/>
    </source>
</evidence>
<dbReference type="GO" id="GO:0005789">
    <property type="term" value="C:endoplasmic reticulum membrane"/>
    <property type="evidence" value="ECO:0007669"/>
    <property type="project" value="UniProtKB-SubCell"/>
</dbReference>
<evidence type="ECO:0000313" key="14">
    <source>
        <dbReference type="Proteomes" id="UP000007151"/>
    </source>
</evidence>
<evidence type="ECO:0000256" key="6">
    <source>
        <dbReference type="ARBA" id="ARBA00022679"/>
    </source>
</evidence>
<comment type="similarity">
    <text evidence="4">Belongs to the UPP synthase family.</text>
</comment>
<dbReference type="OrthoDB" id="19639at2759"/>
<accession>A0A212EX81</accession>
<reference evidence="13 14" key="1">
    <citation type="journal article" date="2011" name="Cell">
        <title>The monarch butterfly genome yields insights into long-distance migration.</title>
        <authorList>
            <person name="Zhan S."/>
            <person name="Merlin C."/>
            <person name="Boore J.L."/>
            <person name="Reppert S.M."/>
        </authorList>
    </citation>
    <scope>NUCLEOTIDE SEQUENCE [LARGE SCALE GENOMIC DNA]</scope>
    <source>
        <strain evidence="13">F-2</strain>
    </source>
</reference>
<dbReference type="Gene3D" id="3.40.1180.10">
    <property type="entry name" value="Decaprenyl diphosphate synthase-like"/>
    <property type="match status" value="1"/>
</dbReference>
<dbReference type="InterPro" id="IPR036424">
    <property type="entry name" value="UPP_synth-like_sf"/>
</dbReference>
<keyword evidence="6" id="KW-0808">Transferase</keyword>
<evidence type="ECO:0000256" key="10">
    <source>
        <dbReference type="ARBA" id="ARBA00022989"/>
    </source>
</evidence>
<name>A0A212EX81_DANPL</name>
<comment type="pathway">
    <text evidence="3">Protein modification; protein glycosylation.</text>
</comment>
<sequence>MLSRLLREFLYYLVHLIVNVLVSLKHCYRRFHNKNHCLSQKQVTKTDVLTLLEKVPKLQKSLKHLVVLTNTDVHSTSDLAKLVIWSLIVGVPYVSFYDITGNLKTKEKDLFFEIEKNKKGIPGCIKWSNKRQLNGYTYGVQGNTVYINIFSYSDGKPKIVNCVKDIAEDKLFCERSSDEFTANEFDEALRKHYPNIPEPELVLYTGPLCCTNGLLPWQIRLSEFVQISYNNNINVNNFLGALNKYCKCDQRFGK</sequence>
<keyword evidence="14" id="KW-1185">Reference proteome</keyword>
<evidence type="ECO:0000256" key="3">
    <source>
        <dbReference type="ARBA" id="ARBA00004922"/>
    </source>
</evidence>
<keyword evidence="10" id="KW-1133">Transmembrane helix</keyword>
<dbReference type="UniPathway" id="UPA00378"/>
<keyword evidence="8" id="KW-0256">Endoplasmic reticulum</keyword>
<evidence type="ECO:0000313" key="13">
    <source>
        <dbReference type="EMBL" id="OWR46099.1"/>
    </source>
</evidence>
<evidence type="ECO:0000256" key="11">
    <source>
        <dbReference type="ARBA" id="ARBA00023136"/>
    </source>
</evidence>
<dbReference type="eggNOG" id="KOG2818">
    <property type="taxonomic scope" value="Eukaryota"/>
</dbReference>
<dbReference type="STRING" id="278856.A0A212EX81"/>
<gene>
    <name evidence="13" type="ORF">KGM_212268</name>
</gene>
<evidence type="ECO:0000256" key="8">
    <source>
        <dbReference type="ARBA" id="ARBA00022824"/>
    </source>
</evidence>
<comment type="catalytic activity">
    <reaction evidence="12">
        <text>n isopentenyl diphosphate + (2E,6E)-farnesyl diphosphate = a di-trans,poly-cis-polyprenyl diphosphate + n diphosphate</text>
        <dbReference type="Rhea" id="RHEA:53008"/>
        <dbReference type="Rhea" id="RHEA-COMP:19494"/>
        <dbReference type="ChEBI" id="CHEBI:33019"/>
        <dbReference type="ChEBI" id="CHEBI:128769"/>
        <dbReference type="ChEBI" id="CHEBI:136960"/>
        <dbReference type="ChEBI" id="CHEBI:175763"/>
        <dbReference type="EC" id="2.5.1.87"/>
    </reaction>
</comment>
<dbReference type="GO" id="GO:1904423">
    <property type="term" value="C:dehydrodolichyl diphosphate synthase complex"/>
    <property type="evidence" value="ECO:0007669"/>
    <property type="project" value="InterPro"/>
</dbReference>
<keyword evidence="9" id="KW-0460">Magnesium</keyword>
<dbReference type="Proteomes" id="UP000007151">
    <property type="component" value="Unassembled WGS sequence"/>
</dbReference>
<evidence type="ECO:0000256" key="4">
    <source>
        <dbReference type="ARBA" id="ARBA00005432"/>
    </source>
</evidence>
<comment type="cofactor">
    <cofactor evidence="1">
        <name>Mg(2+)</name>
        <dbReference type="ChEBI" id="CHEBI:18420"/>
    </cofactor>
</comment>
<dbReference type="AlphaFoldDB" id="A0A212EX81"/>
<evidence type="ECO:0000256" key="9">
    <source>
        <dbReference type="ARBA" id="ARBA00022842"/>
    </source>
</evidence>
<dbReference type="GO" id="GO:0045547">
    <property type="term" value="F:ditrans,polycis-polyprenyl diphosphate synthase [(2E,6E)-farnesyl diphosphate specific] activity"/>
    <property type="evidence" value="ECO:0007669"/>
    <property type="project" value="UniProtKB-EC"/>
</dbReference>
<dbReference type="KEGG" id="dpl:KGM_212268"/>
<organism evidence="13 14">
    <name type="scientific">Danaus plexippus plexippus</name>
    <dbReference type="NCBI Taxonomy" id="278856"/>
    <lineage>
        <taxon>Eukaryota</taxon>
        <taxon>Metazoa</taxon>
        <taxon>Ecdysozoa</taxon>
        <taxon>Arthropoda</taxon>
        <taxon>Hexapoda</taxon>
        <taxon>Insecta</taxon>
        <taxon>Pterygota</taxon>
        <taxon>Neoptera</taxon>
        <taxon>Endopterygota</taxon>
        <taxon>Lepidoptera</taxon>
        <taxon>Glossata</taxon>
        <taxon>Ditrysia</taxon>
        <taxon>Papilionoidea</taxon>
        <taxon>Nymphalidae</taxon>
        <taxon>Danainae</taxon>
        <taxon>Danaini</taxon>
        <taxon>Danaina</taxon>
        <taxon>Danaus</taxon>
        <taxon>Danaus</taxon>
    </lineage>
</organism>
<dbReference type="PANTHER" id="PTHR21528">
    <property type="entry name" value="DEHYDRODOLICHYL DIPHOSPHATE SYNTHASE COMPLEX SUBUNIT NUS1"/>
    <property type="match status" value="1"/>
</dbReference>
<dbReference type="PANTHER" id="PTHR21528:SF0">
    <property type="entry name" value="DEHYDRODOLICHYL DIPHOSPHATE SYNTHASE COMPLEX SUBUNIT NUS1"/>
    <property type="match status" value="1"/>
</dbReference>